<gene>
    <name evidence="19" type="primary">cobS</name>
    <name evidence="20" type="ORF">C7I55_17810</name>
</gene>
<dbReference type="PANTHER" id="PTHR34148">
    <property type="entry name" value="ADENOSYLCOBINAMIDE-GDP RIBAZOLETRANSFERASE"/>
    <property type="match status" value="1"/>
</dbReference>
<dbReference type="PANTHER" id="PTHR34148:SF1">
    <property type="entry name" value="ADENOSYLCOBINAMIDE-GDP RIBAZOLETRANSFERASE"/>
    <property type="match status" value="1"/>
</dbReference>
<accession>A0A2P7QK31</accession>
<evidence type="ECO:0000256" key="12">
    <source>
        <dbReference type="ARBA" id="ARBA00022989"/>
    </source>
</evidence>
<sequence>MKGIVLAIQFMTRLPVPWRGTVSAQDFAASMRWFPIAGLPVGAIVAAAAWTGSQHSPMLAALAGTIAWAAVTGALHLDGLADISDAAGAAHRDRETLLRVLADPHVGSFGVVALVLQLAAKLVLLALLVEAGAWTAILLIPLAARTGILAWQYGLPPLGNGLALRFAGIVRLRDLCLWAVLLLGAGLAAPALWTAPVPMLLWGWWLKSRIGGISGDGHGAGIELCESALLLAAVCLA</sequence>
<dbReference type="GO" id="GO:0009236">
    <property type="term" value="P:cobalamin biosynthetic process"/>
    <property type="evidence" value="ECO:0007669"/>
    <property type="project" value="UniProtKB-UniRule"/>
</dbReference>
<keyword evidence="10 19" id="KW-0812">Transmembrane</keyword>
<feature type="transmembrane region" description="Helical" evidence="19">
    <location>
        <begin position="175"/>
        <end position="195"/>
    </location>
</feature>
<keyword evidence="9 19" id="KW-0808">Transferase</keyword>
<evidence type="ECO:0000256" key="10">
    <source>
        <dbReference type="ARBA" id="ARBA00022692"/>
    </source>
</evidence>
<dbReference type="HAMAP" id="MF_00719">
    <property type="entry name" value="CobS"/>
    <property type="match status" value="1"/>
</dbReference>
<comment type="similarity">
    <text evidence="4 19">Belongs to the CobS family.</text>
</comment>
<comment type="catalytic activity">
    <reaction evidence="18 19">
        <text>alpha-ribazole 5'-phosphate + adenosylcob(III)inamide-GDP = adenosylcob(III)alamin 5'-phosphate + GMP + H(+)</text>
        <dbReference type="Rhea" id="RHEA:23560"/>
        <dbReference type="ChEBI" id="CHEBI:15378"/>
        <dbReference type="ChEBI" id="CHEBI:57918"/>
        <dbReference type="ChEBI" id="CHEBI:58115"/>
        <dbReference type="ChEBI" id="CHEBI:60487"/>
        <dbReference type="ChEBI" id="CHEBI:60493"/>
        <dbReference type="EC" id="2.7.8.26"/>
    </reaction>
</comment>
<feature type="transmembrane region" description="Helical" evidence="19">
    <location>
        <begin position="97"/>
        <end position="116"/>
    </location>
</feature>
<dbReference type="GO" id="GO:0008818">
    <property type="term" value="F:cobalamin 5'-phosphate synthase activity"/>
    <property type="evidence" value="ECO:0007669"/>
    <property type="project" value="UniProtKB-UniRule"/>
</dbReference>
<evidence type="ECO:0000256" key="5">
    <source>
        <dbReference type="ARBA" id="ARBA00013200"/>
    </source>
</evidence>
<dbReference type="InterPro" id="IPR003805">
    <property type="entry name" value="CobS"/>
</dbReference>
<proteinExistence type="inferred from homology"/>
<feature type="transmembrane region" description="Helical" evidence="19">
    <location>
        <begin position="150"/>
        <end position="168"/>
    </location>
</feature>
<dbReference type="Proteomes" id="UP000241167">
    <property type="component" value="Unassembled WGS sequence"/>
</dbReference>
<dbReference type="GO" id="GO:0005886">
    <property type="term" value="C:plasma membrane"/>
    <property type="evidence" value="ECO:0007669"/>
    <property type="project" value="UniProtKB-SubCell"/>
</dbReference>
<keyword evidence="7 19" id="KW-1003">Cell membrane</keyword>
<keyword evidence="13 19" id="KW-0472">Membrane</keyword>
<dbReference type="RefSeq" id="WP_106514376.1">
    <property type="nucleotide sequence ID" value="NZ_PXYI01000006.1"/>
</dbReference>
<evidence type="ECO:0000256" key="16">
    <source>
        <dbReference type="ARBA" id="ARBA00032853"/>
    </source>
</evidence>
<evidence type="ECO:0000256" key="11">
    <source>
        <dbReference type="ARBA" id="ARBA00022842"/>
    </source>
</evidence>
<comment type="pathway">
    <text evidence="3 19">Cofactor biosynthesis; adenosylcobalamin biosynthesis; adenosylcobalamin from cob(II)yrinate a,c-diamide: step 7/7.</text>
</comment>
<comment type="subcellular location">
    <subcellularLocation>
        <location evidence="2 19">Cell membrane</location>
        <topology evidence="2 19">Multi-pass membrane protein</topology>
    </subcellularLocation>
</comment>
<keyword evidence="12 19" id="KW-1133">Transmembrane helix</keyword>
<keyword evidence="11 19" id="KW-0460">Magnesium</keyword>
<evidence type="ECO:0000256" key="15">
    <source>
        <dbReference type="ARBA" id="ARBA00032605"/>
    </source>
</evidence>
<dbReference type="OrthoDB" id="9794626at2"/>
<feature type="transmembrane region" description="Helical" evidence="19">
    <location>
        <begin position="34"/>
        <end position="52"/>
    </location>
</feature>
<organism evidence="20 21">
    <name type="scientific">Allosphingosinicella deserti</name>
    <dbReference type="NCBI Taxonomy" id="2116704"/>
    <lineage>
        <taxon>Bacteria</taxon>
        <taxon>Pseudomonadati</taxon>
        <taxon>Pseudomonadota</taxon>
        <taxon>Alphaproteobacteria</taxon>
        <taxon>Sphingomonadales</taxon>
        <taxon>Sphingomonadaceae</taxon>
        <taxon>Allosphingosinicella</taxon>
    </lineage>
</organism>
<dbReference type="AlphaFoldDB" id="A0A2P7QK31"/>
<dbReference type="UniPathway" id="UPA00148">
    <property type="reaction ID" value="UER00238"/>
</dbReference>
<evidence type="ECO:0000256" key="7">
    <source>
        <dbReference type="ARBA" id="ARBA00022475"/>
    </source>
</evidence>
<evidence type="ECO:0000313" key="20">
    <source>
        <dbReference type="EMBL" id="PSJ38310.1"/>
    </source>
</evidence>
<evidence type="ECO:0000313" key="21">
    <source>
        <dbReference type="Proteomes" id="UP000241167"/>
    </source>
</evidence>
<comment type="cofactor">
    <cofactor evidence="1 19">
        <name>Mg(2+)</name>
        <dbReference type="ChEBI" id="CHEBI:18420"/>
    </cofactor>
</comment>
<keyword evidence="21" id="KW-1185">Reference proteome</keyword>
<evidence type="ECO:0000256" key="17">
    <source>
        <dbReference type="ARBA" id="ARBA00048623"/>
    </source>
</evidence>
<dbReference type="Pfam" id="PF02654">
    <property type="entry name" value="CobS"/>
    <property type="match status" value="1"/>
</dbReference>
<comment type="function">
    <text evidence="14 19">Joins adenosylcobinamide-GDP and alpha-ribazole to generate adenosylcobalamin (Ado-cobalamin). Also synthesizes adenosylcobalamin 5'-phosphate from adenosylcobinamide-GDP and alpha-ribazole 5'-phosphate.</text>
</comment>
<evidence type="ECO:0000256" key="1">
    <source>
        <dbReference type="ARBA" id="ARBA00001946"/>
    </source>
</evidence>
<evidence type="ECO:0000256" key="19">
    <source>
        <dbReference type="HAMAP-Rule" id="MF_00719"/>
    </source>
</evidence>
<feature type="transmembrane region" description="Helical" evidence="19">
    <location>
        <begin position="59"/>
        <end position="77"/>
    </location>
</feature>
<dbReference type="GO" id="GO:0051073">
    <property type="term" value="F:adenosylcobinamide-GDP ribazoletransferase activity"/>
    <property type="evidence" value="ECO:0007669"/>
    <property type="project" value="UniProtKB-UniRule"/>
</dbReference>
<evidence type="ECO:0000256" key="14">
    <source>
        <dbReference type="ARBA" id="ARBA00025228"/>
    </source>
</evidence>
<comment type="catalytic activity">
    <reaction evidence="17 19">
        <text>alpha-ribazole + adenosylcob(III)inamide-GDP = adenosylcob(III)alamin + GMP + H(+)</text>
        <dbReference type="Rhea" id="RHEA:16049"/>
        <dbReference type="ChEBI" id="CHEBI:10329"/>
        <dbReference type="ChEBI" id="CHEBI:15378"/>
        <dbReference type="ChEBI" id="CHEBI:18408"/>
        <dbReference type="ChEBI" id="CHEBI:58115"/>
        <dbReference type="ChEBI" id="CHEBI:60487"/>
        <dbReference type="EC" id="2.7.8.26"/>
    </reaction>
</comment>
<reference evidence="20 21" key="1">
    <citation type="submission" date="2018-03" db="EMBL/GenBank/DDBJ databases">
        <title>The draft genome of Sphingosinicella sp. GL-C-18.</title>
        <authorList>
            <person name="Liu L."/>
            <person name="Li L."/>
            <person name="Liang L."/>
            <person name="Zhang X."/>
            <person name="Wang T."/>
        </authorList>
    </citation>
    <scope>NUCLEOTIDE SEQUENCE [LARGE SCALE GENOMIC DNA]</scope>
    <source>
        <strain evidence="20 21">GL-C-18</strain>
    </source>
</reference>
<evidence type="ECO:0000256" key="3">
    <source>
        <dbReference type="ARBA" id="ARBA00004663"/>
    </source>
</evidence>
<feature type="transmembrane region" description="Helical" evidence="19">
    <location>
        <begin position="123"/>
        <end position="144"/>
    </location>
</feature>
<comment type="caution">
    <text evidence="20">The sequence shown here is derived from an EMBL/GenBank/DDBJ whole genome shotgun (WGS) entry which is preliminary data.</text>
</comment>
<evidence type="ECO:0000256" key="6">
    <source>
        <dbReference type="ARBA" id="ARBA00015850"/>
    </source>
</evidence>
<name>A0A2P7QK31_9SPHN</name>
<keyword evidence="8 19" id="KW-0169">Cobalamin biosynthesis</keyword>
<evidence type="ECO:0000256" key="2">
    <source>
        <dbReference type="ARBA" id="ARBA00004651"/>
    </source>
</evidence>
<evidence type="ECO:0000256" key="18">
    <source>
        <dbReference type="ARBA" id="ARBA00049504"/>
    </source>
</evidence>
<evidence type="ECO:0000256" key="13">
    <source>
        <dbReference type="ARBA" id="ARBA00023136"/>
    </source>
</evidence>
<evidence type="ECO:0000256" key="4">
    <source>
        <dbReference type="ARBA" id="ARBA00010561"/>
    </source>
</evidence>
<protein>
    <recommendedName>
        <fullName evidence="6 19">Adenosylcobinamide-GDP ribazoletransferase</fullName>
        <ecNumber evidence="5 19">2.7.8.26</ecNumber>
    </recommendedName>
    <alternativeName>
        <fullName evidence="16 19">Cobalamin synthase</fullName>
    </alternativeName>
    <alternativeName>
        <fullName evidence="15 19">Cobalamin-5'-phosphate synthase</fullName>
    </alternativeName>
</protein>
<dbReference type="EMBL" id="PXYI01000006">
    <property type="protein sequence ID" value="PSJ38310.1"/>
    <property type="molecule type" value="Genomic_DNA"/>
</dbReference>
<evidence type="ECO:0000256" key="9">
    <source>
        <dbReference type="ARBA" id="ARBA00022679"/>
    </source>
</evidence>
<dbReference type="EC" id="2.7.8.26" evidence="5 19"/>
<evidence type="ECO:0000256" key="8">
    <source>
        <dbReference type="ARBA" id="ARBA00022573"/>
    </source>
</evidence>